<organism evidence="2 3">
    <name type="scientific">Ataeniobius toweri</name>
    <dbReference type="NCBI Taxonomy" id="208326"/>
    <lineage>
        <taxon>Eukaryota</taxon>
        <taxon>Metazoa</taxon>
        <taxon>Chordata</taxon>
        <taxon>Craniata</taxon>
        <taxon>Vertebrata</taxon>
        <taxon>Euteleostomi</taxon>
        <taxon>Actinopterygii</taxon>
        <taxon>Neopterygii</taxon>
        <taxon>Teleostei</taxon>
        <taxon>Neoteleostei</taxon>
        <taxon>Acanthomorphata</taxon>
        <taxon>Ovalentaria</taxon>
        <taxon>Atherinomorphae</taxon>
        <taxon>Cyprinodontiformes</taxon>
        <taxon>Goodeidae</taxon>
        <taxon>Ataeniobius</taxon>
    </lineage>
</organism>
<keyword evidence="3" id="KW-1185">Reference proteome</keyword>
<name>A0ABU7AZ30_9TELE</name>
<keyword evidence="1" id="KW-0472">Membrane</keyword>
<accession>A0ABU7AZ30</accession>
<evidence type="ECO:0000256" key="1">
    <source>
        <dbReference type="SAM" id="Phobius"/>
    </source>
</evidence>
<proteinExistence type="predicted"/>
<evidence type="ECO:0000313" key="3">
    <source>
        <dbReference type="Proteomes" id="UP001345963"/>
    </source>
</evidence>
<keyword evidence="1" id="KW-0812">Transmembrane</keyword>
<protein>
    <submittedName>
        <fullName evidence="2">Uncharacterized protein</fullName>
    </submittedName>
</protein>
<evidence type="ECO:0000313" key="2">
    <source>
        <dbReference type="EMBL" id="MED6242574.1"/>
    </source>
</evidence>
<dbReference type="Proteomes" id="UP001345963">
    <property type="component" value="Unassembled WGS sequence"/>
</dbReference>
<dbReference type="EMBL" id="JAHUTI010031246">
    <property type="protein sequence ID" value="MED6242574.1"/>
    <property type="molecule type" value="Genomic_DNA"/>
</dbReference>
<keyword evidence="1" id="KW-1133">Transmembrane helix</keyword>
<reference evidence="2 3" key="1">
    <citation type="submission" date="2021-07" db="EMBL/GenBank/DDBJ databases">
        <authorList>
            <person name="Palmer J.M."/>
        </authorList>
    </citation>
    <scope>NUCLEOTIDE SEQUENCE [LARGE SCALE GENOMIC DNA]</scope>
    <source>
        <strain evidence="2 3">AT_MEX2019</strain>
        <tissue evidence="2">Muscle</tissue>
    </source>
</reference>
<gene>
    <name evidence="2" type="ORF">ATANTOWER_006578</name>
</gene>
<feature type="transmembrane region" description="Helical" evidence="1">
    <location>
        <begin position="92"/>
        <end position="116"/>
    </location>
</feature>
<comment type="caution">
    <text evidence="2">The sequence shown here is derived from an EMBL/GenBank/DDBJ whole genome shotgun (WGS) entry which is preliminary data.</text>
</comment>
<sequence>MENIYEHKLLSFATFSKHYLGLGHFDKHICFHQTHSIVALVVCLESLSCCKDSQYFVASYRFSSNISLNLAPSVFPSTLTSFPVLAEEKYPLFMMLPPLCFTVWMVGSWLCSLCVFRHIAFCMYVR</sequence>